<dbReference type="InterPro" id="IPR028978">
    <property type="entry name" value="Chorismate_lyase_/UTRA_dom_sf"/>
</dbReference>
<dbReference type="GO" id="GO:0003677">
    <property type="term" value="F:DNA binding"/>
    <property type="evidence" value="ECO:0007669"/>
    <property type="project" value="InterPro"/>
</dbReference>
<dbReference type="InterPro" id="IPR050679">
    <property type="entry name" value="Bact_HTH_transcr_reg"/>
</dbReference>
<organism evidence="2 3">
    <name type="scientific">Agathobacter rectalis</name>
    <dbReference type="NCBI Taxonomy" id="39491"/>
    <lineage>
        <taxon>Bacteria</taxon>
        <taxon>Bacillati</taxon>
        <taxon>Bacillota</taxon>
        <taxon>Clostridia</taxon>
        <taxon>Lachnospirales</taxon>
        <taxon>Lachnospiraceae</taxon>
        <taxon>Agathobacter</taxon>
    </lineage>
</organism>
<accession>A0A413PF81</accession>
<dbReference type="AlphaFoldDB" id="A0A413PF81"/>
<evidence type="ECO:0000313" key="3">
    <source>
        <dbReference type="Proteomes" id="UP000283431"/>
    </source>
</evidence>
<dbReference type="PANTHER" id="PTHR44846:SF1">
    <property type="entry name" value="MANNOSYL-D-GLYCERATE TRANSPORT_METABOLISM SYSTEM REPRESSOR MNGR-RELATED"/>
    <property type="match status" value="1"/>
</dbReference>
<evidence type="ECO:0000313" key="2">
    <source>
        <dbReference type="EMBL" id="RGZ74718.1"/>
    </source>
</evidence>
<dbReference type="PANTHER" id="PTHR44846">
    <property type="entry name" value="MANNOSYL-D-GLYCERATE TRANSPORT/METABOLISM SYSTEM REPRESSOR MNGR-RELATED"/>
    <property type="match status" value="1"/>
</dbReference>
<dbReference type="Pfam" id="PF07702">
    <property type="entry name" value="UTRA"/>
    <property type="match status" value="1"/>
</dbReference>
<reference evidence="2 3" key="1">
    <citation type="submission" date="2018-08" db="EMBL/GenBank/DDBJ databases">
        <title>A genome reference for cultivated species of the human gut microbiota.</title>
        <authorList>
            <person name="Zou Y."/>
            <person name="Xue W."/>
            <person name="Luo G."/>
        </authorList>
    </citation>
    <scope>NUCLEOTIDE SEQUENCE [LARGE SCALE GENOMIC DNA]</scope>
    <source>
        <strain evidence="2 3">AM48-7</strain>
    </source>
</reference>
<sequence length="141" mass="16328">MYCYQTLATDYISKILGLSPYSPIYIIKRLRFINQKPAMIETTHLSEAMFPELLRKMKENETQSLYALMKNDYNIIPTHHSYNVSMNICDIDNAVLLGIETNSPLLNFSIISKDSNNNVIEYCQSLRRIDRCCINASFKNC</sequence>
<dbReference type="EMBL" id="QSEN01000017">
    <property type="protein sequence ID" value="RGZ74718.1"/>
    <property type="molecule type" value="Genomic_DNA"/>
</dbReference>
<feature type="domain" description="UbiC transcription regulator-associated" evidence="1">
    <location>
        <begin position="4"/>
        <end position="133"/>
    </location>
</feature>
<dbReference type="GO" id="GO:0045892">
    <property type="term" value="P:negative regulation of DNA-templated transcription"/>
    <property type="evidence" value="ECO:0007669"/>
    <property type="project" value="TreeGrafter"/>
</dbReference>
<protein>
    <submittedName>
        <fullName evidence="2">GntR family transcriptional regulator</fullName>
    </submittedName>
</protein>
<evidence type="ECO:0000259" key="1">
    <source>
        <dbReference type="SMART" id="SM00866"/>
    </source>
</evidence>
<name>A0A413PF81_9FIRM</name>
<dbReference type="SUPFAM" id="SSF64288">
    <property type="entry name" value="Chorismate lyase-like"/>
    <property type="match status" value="1"/>
</dbReference>
<comment type="caution">
    <text evidence="2">The sequence shown here is derived from an EMBL/GenBank/DDBJ whole genome shotgun (WGS) entry which is preliminary data.</text>
</comment>
<dbReference type="InterPro" id="IPR011663">
    <property type="entry name" value="UTRA"/>
</dbReference>
<proteinExistence type="predicted"/>
<dbReference type="Gene3D" id="3.40.1410.10">
    <property type="entry name" value="Chorismate lyase-like"/>
    <property type="match status" value="1"/>
</dbReference>
<gene>
    <name evidence="2" type="ORF">DW975_10075</name>
</gene>
<dbReference type="Proteomes" id="UP000283431">
    <property type="component" value="Unassembled WGS sequence"/>
</dbReference>
<dbReference type="SMART" id="SM00866">
    <property type="entry name" value="UTRA"/>
    <property type="match status" value="1"/>
</dbReference>